<evidence type="ECO:0000313" key="1">
    <source>
        <dbReference type="EMBL" id="SMC62430.1"/>
    </source>
</evidence>
<organism evidence="1 2">
    <name type="scientific">Papillibacter cinnamivorans DSM 12816</name>
    <dbReference type="NCBI Taxonomy" id="1122930"/>
    <lineage>
        <taxon>Bacteria</taxon>
        <taxon>Bacillati</taxon>
        <taxon>Bacillota</taxon>
        <taxon>Clostridia</taxon>
        <taxon>Eubacteriales</taxon>
        <taxon>Oscillospiraceae</taxon>
        <taxon>Papillibacter</taxon>
    </lineage>
</organism>
<sequence length="111" mass="12298">MTKNYVVALEATSYKEVPISAASEEVALELAHEMYFNSGELEFSNDDVIEITAGIKADDTNDASEVVSIDELEALCDIVRFIRFTDTPEKAVAIGLVRTMEYLRGERMALS</sequence>
<dbReference type="RefSeq" id="WP_084234555.1">
    <property type="nucleotide sequence ID" value="NZ_FWXW01000004.1"/>
</dbReference>
<reference evidence="1 2" key="1">
    <citation type="submission" date="2017-04" db="EMBL/GenBank/DDBJ databases">
        <authorList>
            <person name="Afonso C.L."/>
            <person name="Miller P.J."/>
            <person name="Scott M.A."/>
            <person name="Spackman E."/>
            <person name="Goraichik I."/>
            <person name="Dimitrov K.M."/>
            <person name="Suarez D.L."/>
            <person name="Swayne D.E."/>
        </authorList>
    </citation>
    <scope>NUCLEOTIDE SEQUENCE [LARGE SCALE GENOMIC DNA]</scope>
    <source>
        <strain evidence="1 2">DSM 12816</strain>
    </source>
</reference>
<proteinExistence type="predicted"/>
<accession>A0A1W2APH2</accession>
<protein>
    <submittedName>
        <fullName evidence="1">Uncharacterized protein</fullName>
    </submittedName>
</protein>
<keyword evidence="2" id="KW-1185">Reference proteome</keyword>
<gene>
    <name evidence="1" type="ORF">SAMN02745168_1876</name>
</gene>
<name>A0A1W2APH2_9FIRM</name>
<dbReference type="Proteomes" id="UP000192790">
    <property type="component" value="Unassembled WGS sequence"/>
</dbReference>
<evidence type="ECO:0000313" key="2">
    <source>
        <dbReference type="Proteomes" id="UP000192790"/>
    </source>
</evidence>
<dbReference type="EMBL" id="FWXW01000004">
    <property type="protein sequence ID" value="SMC62430.1"/>
    <property type="molecule type" value="Genomic_DNA"/>
</dbReference>
<dbReference type="AlphaFoldDB" id="A0A1W2APH2"/>
<dbReference type="STRING" id="1122930.SAMN02745168_1876"/>